<dbReference type="Proteomes" id="UP000289738">
    <property type="component" value="Chromosome A03"/>
</dbReference>
<dbReference type="AlphaFoldDB" id="A0A445DSF4"/>
<organism evidence="1 2">
    <name type="scientific">Arachis hypogaea</name>
    <name type="common">Peanut</name>
    <dbReference type="NCBI Taxonomy" id="3818"/>
    <lineage>
        <taxon>Eukaryota</taxon>
        <taxon>Viridiplantae</taxon>
        <taxon>Streptophyta</taxon>
        <taxon>Embryophyta</taxon>
        <taxon>Tracheophyta</taxon>
        <taxon>Spermatophyta</taxon>
        <taxon>Magnoliopsida</taxon>
        <taxon>eudicotyledons</taxon>
        <taxon>Gunneridae</taxon>
        <taxon>Pentapetalae</taxon>
        <taxon>rosids</taxon>
        <taxon>fabids</taxon>
        <taxon>Fabales</taxon>
        <taxon>Fabaceae</taxon>
        <taxon>Papilionoideae</taxon>
        <taxon>50 kb inversion clade</taxon>
        <taxon>dalbergioids sensu lato</taxon>
        <taxon>Dalbergieae</taxon>
        <taxon>Pterocarpus clade</taxon>
        <taxon>Arachis</taxon>
    </lineage>
</organism>
<evidence type="ECO:0000313" key="2">
    <source>
        <dbReference type="Proteomes" id="UP000289738"/>
    </source>
</evidence>
<keyword evidence="2" id="KW-1185">Reference proteome</keyword>
<gene>
    <name evidence="1" type="ORF">Ahy_A03g012050</name>
</gene>
<reference evidence="1 2" key="1">
    <citation type="submission" date="2019-01" db="EMBL/GenBank/DDBJ databases">
        <title>Sequencing of cultivated peanut Arachis hypogaea provides insights into genome evolution and oil improvement.</title>
        <authorList>
            <person name="Chen X."/>
        </authorList>
    </citation>
    <scope>NUCLEOTIDE SEQUENCE [LARGE SCALE GENOMIC DNA]</scope>
    <source>
        <strain evidence="2">cv. Fuhuasheng</strain>
        <tissue evidence="1">Leaves</tissue>
    </source>
</reference>
<accession>A0A445DSF4</accession>
<name>A0A445DSF4_ARAHY</name>
<proteinExistence type="predicted"/>
<sequence length="116" mass="13370">MTPDCLFSQGSPKDDPTNEFEIEQQYENKEKVIMAVKMYSIKRVIEYKILKSGQLKYNGPHTYIQISMGQDHGRLDLKIIAQHIFTMVKIDPTINIRVLQGGVDNHFGYKASYTMV</sequence>
<protein>
    <submittedName>
        <fullName evidence="1">Uncharacterized protein</fullName>
    </submittedName>
</protein>
<dbReference type="EMBL" id="SDMP01000003">
    <property type="protein sequence ID" value="RYR66108.1"/>
    <property type="molecule type" value="Genomic_DNA"/>
</dbReference>
<evidence type="ECO:0000313" key="1">
    <source>
        <dbReference type="EMBL" id="RYR66108.1"/>
    </source>
</evidence>
<comment type="caution">
    <text evidence="1">The sequence shown here is derived from an EMBL/GenBank/DDBJ whole genome shotgun (WGS) entry which is preliminary data.</text>
</comment>